<dbReference type="RefSeq" id="XP_033399173.1">
    <property type="nucleotide sequence ID" value="XM_033544082.1"/>
</dbReference>
<gene>
    <name evidence="2" type="ORF">K452DRAFT_317598</name>
</gene>
<evidence type="ECO:0000313" key="2">
    <source>
        <dbReference type="EMBL" id="KAF2143461.1"/>
    </source>
</evidence>
<name>A0A6A6BLN8_9PEZI</name>
<sequence>MSATRSQDATDSVVNQGEFSSHVPRTEPEDDALKHKPGVKATPADFAPEFTTETYPPGTAPANRSFKPNNSGEALPTSEDQTPSASDTLGGSTSGQVHKTVGHEQAKS</sequence>
<dbReference type="GeneID" id="54301578"/>
<feature type="compositionally biased region" description="Polar residues" evidence="1">
    <location>
        <begin position="66"/>
        <end position="97"/>
    </location>
</feature>
<dbReference type="AlphaFoldDB" id="A0A6A6BLN8"/>
<evidence type="ECO:0000313" key="3">
    <source>
        <dbReference type="Proteomes" id="UP000799438"/>
    </source>
</evidence>
<organism evidence="2 3">
    <name type="scientific">Aplosporella prunicola CBS 121167</name>
    <dbReference type="NCBI Taxonomy" id="1176127"/>
    <lineage>
        <taxon>Eukaryota</taxon>
        <taxon>Fungi</taxon>
        <taxon>Dikarya</taxon>
        <taxon>Ascomycota</taxon>
        <taxon>Pezizomycotina</taxon>
        <taxon>Dothideomycetes</taxon>
        <taxon>Dothideomycetes incertae sedis</taxon>
        <taxon>Botryosphaeriales</taxon>
        <taxon>Aplosporellaceae</taxon>
        <taxon>Aplosporella</taxon>
    </lineage>
</organism>
<dbReference type="OrthoDB" id="3260716at2759"/>
<keyword evidence="3" id="KW-1185">Reference proteome</keyword>
<evidence type="ECO:0000256" key="1">
    <source>
        <dbReference type="SAM" id="MobiDB-lite"/>
    </source>
</evidence>
<dbReference type="EMBL" id="ML995482">
    <property type="protein sequence ID" value="KAF2143461.1"/>
    <property type="molecule type" value="Genomic_DNA"/>
</dbReference>
<accession>A0A6A6BLN8</accession>
<feature type="compositionally biased region" description="Polar residues" evidence="1">
    <location>
        <begin position="1"/>
        <end position="19"/>
    </location>
</feature>
<dbReference type="Proteomes" id="UP000799438">
    <property type="component" value="Unassembled WGS sequence"/>
</dbReference>
<reference evidence="2" key="1">
    <citation type="journal article" date="2020" name="Stud. Mycol.">
        <title>101 Dothideomycetes genomes: a test case for predicting lifestyles and emergence of pathogens.</title>
        <authorList>
            <person name="Haridas S."/>
            <person name="Albert R."/>
            <person name="Binder M."/>
            <person name="Bloem J."/>
            <person name="Labutti K."/>
            <person name="Salamov A."/>
            <person name="Andreopoulos B."/>
            <person name="Baker S."/>
            <person name="Barry K."/>
            <person name="Bills G."/>
            <person name="Bluhm B."/>
            <person name="Cannon C."/>
            <person name="Castanera R."/>
            <person name="Culley D."/>
            <person name="Daum C."/>
            <person name="Ezra D."/>
            <person name="Gonzalez J."/>
            <person name="Henrissat B."/>
            <person name="Kuo A."/>
            <person name="Liang C."/>
            <person name="Lipzen A."/>
            <person name="Lutzoni F."/>
            <person name="Magnuson J."/>
            <person name="Mondo S."/>
            <person name="Nolan M."/>
            <person name="Ohm R."/>
            <person name="Pangilinan J."/>
            <person name="Park H.-J."/>
            <person name="Ramirez L."/>
            <person name="Alfaro M."/>
            <person name="Sun H."/>
            <person name="Tritt A."/>
            <person name="Yoshinaga Y."/>
            <person name="Zwiers L.-H."/>
            <person name="Turgeon B."/>
            <person name="Goodwin S."/>
            <person name="Spatafora J."/>
            <person name="Crous P."/>
            <person name="Grigoriev I."/>
        </authorList>
    </citation>
    <scope>NUCLEOTIDE SEQUENCE</scope>
    <source>
        <strain evidence="2">CBS 121167</strain>
    </source>
</reference>
<protein>
    <submittedName>
        <fullName evidence="2">Uncharacterized protein</fullName>
    </submittedName>
</protein>
<proteinExistence type="predicted"/>
<feature type="region of interest" description="Disordered" evidence="1">
    <location>
        <begin position="1"/>
        <end position="108"/>
    </location>
</feature>
<feature type="compositionally biased region" description="Basic and acidic residues" evidence="1">
    <location>
        <begin position="24"/>
        <end position="34"/>
    </location>
</feature>